<evidence type="ECO:0000313" key="7">
    <source>
        <dbReference type="Proteomes" id="UP001347796"/>
    </source>
</evidence>
<evidence type="ECO:0000256" key="2">
    <source>
        <dbReference type="ARBA" id="ARBA00022737"/>
    </source>
</evidence>
<feature type="domain" description="WDR36/Utp21 C-terminal" evidence="4">
    <location>
        <begin position="687"/>
        <end position="889"/>
    </location>
</feature>
<dbReference type="Pfam" id="PF04192">
    <property type="entry name" value="Utp21"/>
    <property type="match status" value="1"/>
</dbReference>
<sequence>MPAASKIFCGFRALGYVSNHVPLEVRLKFKEKENHVITCVGKAFHTYNCSKLGIISVSDSHPDDITCIAVSGNLVFTGCRNIIRAFHRGTKAVKTLKHNDNDICLLLPFGNHLLSVDSESNITVWDYKTEEIFLEMEFDPSHFAISAMVHPSTYLNKILLGSRQGLLQLWNIKHDKLLYTFPGWGQSVLVLEQAPAVDVIAIGLEDGQIIVHNIKYDKTVMKFRQDWGPVTSISFRTDGHPIMVTGSSAGHIALWNLEERKLQCQMRDCHTTAVTGMKCLQSEPLMVTSAADNTLKVWIFDMPDGSGRLLRLREGHSAPPNKVSHYDANGHNILSAGQDSTLRSFSTLHDKHNKNLGRASFDKPASKHSGLKKDLHMMPPITQFTSECSRESDWDNIVSCHRGLSLTTTWNYNKSTMGKYKFNHERFKTDPRYKNTTATAVNITSCGNFVLIGYSSGHVDKYNLQSGLHRGTYGKQTAHDCSIRGVVVDGLNQVTITAGQDGTVKFWKFHKPELIESIQLPSDISHVLLHRESSMAAVALDDFTVSIVDVDTRREVRRFEGHDNRITDMTFSPDARWLITAAMDATVRTWDLPTGKLVDCFLIDSAVTSLSMSPTGDFLVTTHVDNVGVYLWSNMTLYSFVSLRPLEQTYEPKIMVMPGTSIEKDVKEESSDEEEEEEEWNIYKTPEQISNELVTLSLLPNSRWQNLLSLDVIKARNKPKEPPKKGKAAPFFLNTIAGITPKFDLKEDDDDKKNESKILEGRLLPLSDIGSGLLNSKTDADYEKVMNKFKILGPSAIDVEIRSLVPDGGGSVDVMVQFVKFINHSFTTNKNFEIAQAYLALFLQLHAEVIAHESSVIEELEKLSMKQCEKWTELQNLFTQSLCLINYLRTATL</sequence>
<dbReference type="EMBL" id="JAZGQO010000003">
    <property type="protein sequence ID" value="KAK6188696.1"/>
    <property type="molecule type" value="Genomic_DNA"/>
</dbReference>
<dbReference type="PANTHER" id="PTHR22840">
    <property type="entry name" value="WD REPEAT-CONTAINING PROTEIN 36"/>
    <property type="match status" value="1"/>
</dbReference>
<dbReference type="GO" id="GO:0006364">
    <property type="term" value="P:rRNA processing"/>
    <property type="evidence" value="ECO:0007669"/>
    <property type="project" value="InterPro"/>
</dbReference>
<dbReference type="FunFam" id="2.130.10.10:FF:000139">
    <property type="entry name" value="WD repeat domain 36"/>
    <property type="match status" value="1"/>
</dbReference>
<feature type="repeat" description="WD" evidence="3">
    <location>
        <begin position="267"/>
        <end position="298"/>
    </location>
</feature>
<proteinExistence type="predicted"/>
<feature type="domain" description="WDR36/Utp21 N-terminal" evidence="5">
    <location>
        <begin position="36"/>
        <end position="301"/>
    </location>
</feature>
<evidence type="ECO:0000313" key="6">
    <source>
        <dbReference type="EMBL" id="KAK6188696.1"/>
    </source>
</evidence>
<dbReference type="InterPro" id="IPR001680">
    <property type="entry name" value="WD40_rpt"/>
</dbReference>
<gene>
    <name evidence="6" type="ORF">SNE40_004824</name>
</gene>
<dbReference type="InterPro" id="IPR015943">
    <property type="entry name" value="WD40/YVTN_repeat-like_dom_sf"/>
</dbReference>
<keyword evidence="1 3" id="KW-0853">WD repeat</keyword>
<dbReference type="Pfam" id="PF25168">
    <property type="entry name" value="Beta-prop_WDR36-Utp21_2nd"/>
    <property type="match status" value="1"/>
</dbReference>
<dbReference type="InterPro" id="IPR007319">
    <property type="entry name" value="WDR36/Utp21_C"/>
</dbReference>
<feature type="repeat" description="WD" evidence="3">
    <location>
        <begin position="476"/>
        <end position="517"/>
    </location>
</feature>
<evidence type="ECO:0000256" key="1">
    <source>
        <dbReference type="ARBA" id="ARBA00022574"/>
    </source>
</evidence>
<dbReference type="InterPro" id="IPR036322">
    <property type="entry name" value="WD40_repeat_dom_sf"/>
</dbReference>
<dbReference type="SUPFAM" id="SSF50978">
    <property type="entry name" value="WD40 repeat-like"/>
    <property type="match status" value="2"/>
</dbReference>
<dbReference type="FunFam" id="2.130.10.10:FF:000109">
    <property type="entry name" value="WD repeat domain 36"/>
    <property type="match status" value="1"/>
</dbReference>
<dbReference type="PROSITE" id="PS00678">
    <property type="entry name" value="WD_REPEATS_1"/>
    <property type="match status" value="1"/>
</dbReference>
<evidence type="ECO:0000256" key="3">
    <source>
        <dbReference type="PROSITE-ProRule" id="PRU00221"/>
    </source>
</evidence>
<dbReference type="Proteomes" id="UP001347796">
    <property type="component" value="Unassembled WGS sequence"/>
</dbReference>
<dbReference type="PROSITE" id="PS50294">
    <property type="entry name" value="WD_REPEATS_REGION"/>
    <property type="match status" value="1"/>
</dbReference>
<evidence type="ECO:0008006" key="8">
    <source>
        <dbReference type="Google" id="ProtNLM"/>
    </source>
</evidence>
<dbReference type="InterPro" id="IPR019775">
    <property type="entry name" value="WD40_repeat_CS"/>
</dbReference>
<dbReference type="GO" id="GO:0034388">
    <property type="term" value="C:Pwp2p-containing subcomplex of 90S preribosome"/>
    <property type="evidence" value="ECO:0007669"/>
    <property type="project" value="TreeGrafter"/>
</dbReference>
<protein>
    <recommendedName>
        <fullName evidence="8">Small-subunit processome Utp21 domain-containing protein</fullName>
    </recommendedName>
</protein>
<feature type="repeat" description="WD" evidence="3">
    <location>
        <begin position="559"/>
        <end position="600"/>
    </location>
</feature>
<dbReference type="PROSITE" id="PS50082">
    <property type="entry name" value="WD_REPEATS_2"/>
    <property type="match status" value="3"/>
</dbReference>
<reference evidence="6 7" key="1">
    <citation type="submission" date="2024-01" db="EMBL/GenBank/DDBJ databases">
        <title>The genome of the rayed Mediterranean limpet Patella caerulea (Linnaeus, 1758).</title>
        <authorList>
            <person name="Anh-Thu Weber A."/>
            <person name="Halstead-Nussloch G."/>
        </authorList>
    </citation>
    <scope>NUCLEOTIDE SEQUENCE [LARGE SCALE GENOMIC DNA]</scope>
    <source>
        <strain evidence="6">AATW-2023a</strain>
        <tissue evidence="6">Whole specimen</tissue>
    </source>
</reference>
<evidence type="ECO:0000259" key="4">
    <source>
        <dbReference type="Pfam" id="PF04192"/>
    </source>
</evidence>
<dbReference type="Gene3D" id="2.130.10.10">
    <property type="entry name" value="YVTN repeat-like/Quinoprotein amine dehydrogenase"/>
    <property type="match status" value="2"/>
</dbReference>
<dbReference type="PANTHER" id="PTHR22840:SF12">
    <property type="entry name" value="WD REPEAT-CONTAINING PROTEIN 36"/>
    <property type="match status" value="1"/>
</dbReference>
<dbReference type="GO" id="GO:0032040">
    <property type="term" value="C:small-subunit processome"/>
    <property type="evidence" value="ECO:0007669"/>
    <property type="project" value="InterPro"/>
</dbReference>
<accession>A0AAN8Q1E3</accession>
<dbReference type="AlphaFoldDB" id="A0AAN8Q1E3"/>
<keyword evidence="2" id="KW-0677">Repeat</keyword>
<dbReference type="Pfam" id="PF25171">
    <property type="entry name" value="Beta-prop_WDR36-Utp21_1st"/>
    <property type="match status" value="1"/>
</dbReference>
<dbReference type="SMART" id="SM00320">
    <property type="entry name" value="WD40"/>
    <property type="match status" value="10"/>
</dbReference>
<dbReference type="InterPro" id="IPR059157">
    <property type="entry name" value="WDR36-Utp21_N"/>
</dbReference>
<evidence type="ECO:0000259" key="5">
    <source>
        <dbReference type="Pfam" id="PF25171"/>
    </source>
</evidence>
<organism evidence="6 7">
    <name type="scientific">Patella caerulea</name>
    <name type="common">Rayed Mediterranean limpet</name>
    <dbReference type="NCBI Taxonomy" id="87958"/>
    <lineage>
        <taxon>Eukaryota</taxon>
        <taxon>Metazoa</taxon>
        <taxon>Spiralia</taxon>
        <taxon>Lophotrochozoa</taxon>
        <taxon>Mollusca</taxon>
        <taxon>Gastropoda</taxon>
        <taxon>Patellogastropoda</taxon>
        <taxon>Patelloidea</taxon>
        <taxon>Patellidae</taxon>
        <taxon>Patella</taxon>
    </lineage>
</organism>
<name>A0AAN8Q1E3_PATCE</name>
<keyword evidence="7" id="KW-1185">Reference proteome</keyword>
<comment type="caution">
    <text evidence="6">The sequence shown here is derived from an EMBL/GenBank/DDBJ whole genome shotgun (WGS) entry which is preliminary data.</text>
</comment>